<dbReference type="InterPro" id="IPR052162">
    <property type="entry name" value="Sensor_kinase/Photoreceptor"/>
</dbReference>
<dbReference type="InterPro" id="IPR001610">
    <property type="entry name" value="PAC"/>
</dbReference>
<evidence type="ECO:0000256" key="1">
    <source>
        <dbReference type="ARBA" id="ARBA00000085"/>
    </source>
</evidence>
<dbReference type="Pfam" id="PF00512">
    <property type="entry name" value="HisKA"/>
    <property type="match status" value="1"/>
</dbReference>
<dbReference type="Proteomes" id="UP000745859">
    <property type="component" value="Unassembled WGS sequence"/>
</dbReference>
<dbReference type="Pfam" id="PF08447">
    <property type="entry name" value="PAS_3"/>
    <property type="match status" value="2"/>
</dbReference>
<keyword evidence="5" id="KW-0418">Kinase</keyword>
<dbReference type="SUPFAM" id="SSF47384">
    <property type="entry name" value="Homodimeric domain of signal transducing histidine kinase"/>
    <property type="match status" value="1"/>
</dbReference>
<dbReference type="PROSITE" id="PS50113">
    <property type="entry name" value="PAC"/>
    <property type="match status" value="1"/>
</dbReference>
<evidence type="ECO:0000256" key="3">
    <source>
        <dbReference type="ARBA" id="ARBA00022553"/>
    </source>
</evidence>
<dbReference type="SMART" id="SM00091">
    <property type="entry name" value="PAS"/>
    <property type="match status" value="1"/>
</dbReference>
<dbReference type="CDD" id="cd00082">
    <property type="entry name" value="HisKA"/>
    <property type="match status" value="1"/>
</dbReference>
<dbReference type="InterPro" id="IPR035965">
    <property type="entry name" value="PAS-like_dom_sf"/>
</dbReference>
<evidence type="ECO:0000313" key="11">
    <source>
        <dbReference type="Proteomes" id="UP000745859"/>
    </source>
</evidence>
<name>A0ABX0U8Z4_9FLAO</name>
<feature type="domain" description="Histidine kinase" evidence="7">
    <location>
        <begin position="280"/>
        <end position="498"/>
    </location>
</feature>
<dbReference type="InterPro" id="IPR013655">
    <property type="entry name" value="PAS_fold_3"/>
</dbReference>
<dbReference type="PROSITE" id="PS50112">
    <property type="entry name" value="PAS"/>
    <property type="match status" value="1"/>
</dbReference>
<feature type="coiled-coil region" evidence="6">
    <location>
        <begin position="253"/>
        <end position="280"/>
    </location>
</feature>
<dbReference type="EMBL" id="JAASQL010000001">
    <property type="protein sequence ID" value="NIJ45218.1"/>
    <property type="molecule type" value="Genomic_DNA"/>
</dbReference>
<evidence type="ECO:0000256" key="5">
    <source>
        <dbReference type="ARBA" id="ARBA00022777"/>
    </source>
</evidence>
<comment type="catalytic activity">
    <reaction evidence="1">
        <text>ATP + protein L-histidine = ADP + protein N-phospho-L-histidine.</text>
        <dbReference type="EC" id="2.7.13.3"/>
    </reaction>
</comment>
<dbReference type="InterPro" id="IPR036097">
    <property type="entry name" value="HisK_dim/P_sf"/>
</dbReference>
<dbReference type="EC" id="2.7.13.3" evidence="2"/>
<dbReference type="Gene3D" id="1.10.287.130">
    <property type="match status" value="1"/>
</dbReference>
<feature type="domain" description="PAC" evidence="9">
    <location>
        <begin position="210"/>
        <end position="262"/>
    </location>
</feature>
<protein>
    <recommendedName>
        <fullName evidence="2">histidine kinase</fullName>
        <ecNumber evidence="2">2.7.13.3</ecNumber>
    </recommendedName>
</protein>
<dbReference type="SUPFAM" id="SSF55785">
    <property type="entry name" value="PYP-like sensor domain (PAS domain)"/>
    <property type="match status" value="2"/>
</dbReference>
<dbReference type="SUPFAM" id="SSF55874">
    <property type="entry name" value="ATPase domain of HSP90 chaperone/DNA topoisomerase II/histidine kinase"/>
    <property type="match status" value="1"/>
</dbReference>
<proteinExistence type="predicted"/>
<dbReference type="PANTHER" id="PTHR43304">
    <property type="entry name" value="PHYTOCHROME-LIKE PROTEIN CPH1"/>
    <property type="match status" value="1"/>
</dbReference>
<organism evidence="10 11">
    <name type="scientific">Wenyingzhuangia heitensis</name>
    <dbReference type="NCBI Taxonomy" id="1487859"/>
    <lineage>
        <taxon>Bacteria</taxon>
        <taxon>Pseudomonadati</taxon>
        <taxon>Bacteroidota</taxon>
        <taxon>Flavobacteriia</taxon>
        <taxon>Flavobacteriales</taxon>
        <taxon>Flavobacteriaceae</taxon>
        <taxon>Wenyingzhuangia</taxon>
    </lineage>
</organism>
<dbReference type="SMART" id="SM00387">
    <property type="entry name" value="HATPase_c"/>
    <property type="match status" value="1"/>
</dbReference>
<dbReference type="InterPro" id="IPR000700">
    <property type="entry name" value="PAS-assoc_C"/>
</dbReference>
<feature type="domain" description="PAS" evidence="8">
    <location>
        <begin position="10"/>
        <end position="81"/>
    </location>
</feature>
<evidence type="ECO:0000256" key="6">
    <source>
        <dbReference type="SAM" id="Coils"/>
    </source>
</evidence>
<evidence type="ECO:0000259" key="7">
    <source>
        <dbReference type="PROSITE" id="PS50109"/>
    </source>
</evidence>
<evidence type="ECO:0000313" key="10">
    <source>
        <dbReference type="EMBL" id="NIJ45218.1"/>
    </source>
</evidence>
<dbReference type="CDD" id="cd00130">
    <property type="entry name" value="PAS"/>
    <property type="match status" value="2"/>
</dbReference>
<reference evidence="10 11" key="1">
    <citation type="submission" date="2020-03" db="EMBL/GenBank/DDBJ databases">
        <title>Genomic Encyclopedia of Type Strains, Phase IV (KMG-IV): sequencing the most valuable type-strain genomes for metagenomic binning, comparative biology and taxonomic classification.</title>
        <authorList>
            <person name="Goeker M."/>
        </authorList>
    </citation>
    <scope>NUCLEOTIDE SEQUENCE [LARGE SCALE GENOMIC DNA]</scope>
    <source>
        <strain evidence="10 11">DSM 101599</strain>
    </source>
</reference>
<sequence>MLNKNSLIEDHNRFKQLIKNSFDLVVLWDEKGIQHYISESCERILGFKQDELMDISIIENMIHPDDKKSVIKGFLDIIKHNTNGGQQCRHRHKNGNWVYLEIFGTNQLNNPAIKSVVLNIRDITERKKTESTLKSNYSLLRIAGETAKFGGWNYDIASKKLTWSDEIAIMREEPIGYSPDLHTGISAYTPEFRNKIAKVFKNCLENGISYDEEMRIITAKGKKIWVRTIGEAVRDEQGTIVKIQGSFQDINQRKLKDEKLRKSEQQLKELNATKDKLLSIIAHDLRNPFATIIGYSDLLANNIHDFNTTDIINFNSYINTTAVNTLALLDNLLNWAKSQTGQITFKPEKLNLSSIIKNSIDILHQSAKLKNIILNYIQPKDFYVFTDNYMVKIIIRNLVTNAVKFTKSNGTISINTTQENNYVKVTISDNGIGMSKKTLTQLFTTQTNETTSGTENEKGFGLGLLLCKEFVEKNKGKIWVESELGVGTTFYFTLPIAN</sequence>
<dbReference type="SMART" id="SM00086">
    <property type="entry name" value="PAC"/>
    <property type="match status" value="2"/>
</dbReference>
<accession>A0ABX0U8Z4</accession>
<keyword evidence="6" id="KW-0175">Coiled coil</keyword>
<gene>
    <name evidence="10" type="ORF">FHR24_001657</name>
</gene>
<dbReference type="InterPro" id="IPR036890">
    <property type="entry name" value="HATPase_C_sf"/>
</dbReference>
<dbReference type="Gene3D" id="3.30.450.20">
    <property type="entry name" value="PAS domain"/>
    <property type="match status" value="2"/>
</dbReference>
<keyword evidence="11" id="KW-1185">Reference proteome</keyword>
<dbReference type="Pfam" id="PF02518">
    <property type="entry name" value="HATPase_c"/>
    <property type="match status" value="1"/>
</dbReference>
<evidence type="ECO:0000259" key="8">
    <source>
        <dbReference type="PROSITE" id="PS50112"/>
    </source>
</evidence>
<dbReference type="InterPro" id="IPR005467">
    <property type="entry name" value="His_kinase_dom"/>
</dbReference>
<dbReference type="PROSITE" id="PS50109">
    <property type="entry name" value="HIS_KIN"/>
    <property type="match status" value="1"/>
</dbReference>
<dbReference type="PANTHER" id="PTHR43304:SF1">
    <property type="entry name" value="PAC DOMAIN-CONTAINING PROTEIN"/>
    <property type="match status" value="1"/>
</dbReference>
<dbReference type="InterPro" id="IPR004358">
    <property type="entry name" value="Sig_transdc_His_kin-like_C"/>
</dbReference>
<evidence type="ECO:0000259" key="9">
    <source>
        <dbReference type="PROSITE" id="PS50113"/>
    </source>
</evidence>
<dbReference type="NCBIfam" id="TIGR00229">
    <property type="entry name" value="sensory_box"/>
    <property type="match status" value="2"/>
</dbReference>
<dbReference type="RefSeq" id="WP_167186642.1">
    <property type="nucleotide sequence ID" value="NZ_JAASQL010000001.1"/>
</dbReference>
<dbReference type="Gene3D" id="3.30.565.10">
    <property type="entry name" value="Histidine kinase-like ATPase, C-terminal domain"/>
    <property type="match status" value="1"/>
</dbReference>
<dbReference type="SMART" id="SM00388">
    <property type="entry name" value="HisKA"/>
    <property type="match status" value="1"/>
</dbReference>
<dbReference type="PRINTS" id="PR00344">
    <property type="entry name" value="BCTRLSENSOR"/>
</dbReference>
<keyword evidence="3" id="KW-0597">Phosphoprotein</keyword>
<dbReference type="InterPro" id="IPR000014">
    <property type="entry name" value="PAS"/>
</dbReference>
<keyword evidence="4" id="KW-0808">Transferase</keyword>
<evidence type="ECO:0000256" key="4">
    <source>
        <dbReference type="ARBA" id="ARBA00022679"/>
    </source>
</evidence>
<dbReference type="InterPro" id="IPR003661">
    <property type="entry name" value="HisK_dim/P_dom"/>
</dbReference>
<dbReference type="InterPro" id="IPR003594">
    <property type="entry name" value="HATPase_dom"/>
</dbReference>
<evidence type="ECO:0000256" key="2">
    <source>
        <dbReference type="ARBA" id="ARBA00012438"/>
    </source>
</evidence>
<comment type="caution">
    <text evidence="10">The sequence shown here is derived from an EMBL/GenBank/DDBJ whole genome shotgun (WGS) entry which is preliminary data.</text>
</comment>